<accession>A0A6C0LVG7</accession>
<proteinExistence type="predicted"/>
<evidence type="ECO:0000313" key="1">
    <source>
        <dbReference type="EMBL" id="QHU33554.1"/>
    </source>
</evidence>
<protein>
    <submittedName>
        <fullName evidence="1">Uncharacterized protein</fullName>
    </submittedName>
</protein>
<name>A0A6C0LVG7_9ZZZZ</name>
<dbReference type="AlphaFoldDB" id="A0A6C0LVG7"/>
<organism evidence="1">
    <name type="scientific">viral metagenome</name>
    <dbReference type="NCBI Taxonomy" id="1070528"/>
    <lineage>
        <taxon>unclassified sequences</taxon>
        <taxon>metagenomes</taxon>
        <taxon>organismal metagenomes</taxon>
    </lineage>
</organism>
<dbReference type="EMBL" id="MN740558">
    <property type="protein sequence ID" value="QHU33554.1"/>
    <property type="molecule type" value="Genomic_DNA"/>
</dbReference>
<reference evidence="1" key="1">
    <citation type="journal article" date="2020" name="Nature">
        <title>Giant virus diversity and host interactions through global metagenomics.</title>
        <authorList>
            <person name="Schulz F."/>
            <person name="Roux S."/>
            <person name="Paez-Espino D."/>
            <person name="Jungbluth S."/>
            <person name="Walsh D.A."/>
            <person name="Denef V.J."/>
            <person name="McMahon K.D."/>
            <person name="Konstantinidis K.T."/>
            <person name="Eloe-Fadrosh E.A."/>
            <person name="Kyrpides N.C."/>
            <person name="Woyke T."/>
        </authorList>
    </citation>
    <scope>NUCLEOTIDE SEQUENCE</scope>
    <source>
        <strain evidence="1">GVMAG-S-1016704-121</strain>
    </source>
</reference>
<sequence length="159" mass="18778">MNSISSLNTNAYINKFTNIVESTDLRVKIYLLYNTMHCKLITAQRIQQEMEMSKIICEVIRDASNGHMLNAEYDDFCKDIDWWYDMTIDALETKKEYSYMLMAMRFTDLLRNKLLHLLVIMFHRVDPVYAQQFSDNIAQNIDPTHILSQSVINFLVSYL</sequence>